<evidence type="ECO:0000313" key="14">
    <source>
        <dbReference type="Proteomes" id="UP000027986"/>
    </source>
</evidence>
<feature type="transmembrane region" description="Helical" evidence="10">
    <location>
        <begin position="732"/>
        <end position="752"/>
    </location>
</feature>
<evidence type="ECO:0000256" key="8">
    <source>
        <dbReference type="ARBA" id="ARBA00023136"/>
    </source>
</evidence>
<dbReference type="InterPro" id="IPR003439">
    <property type="entry name" value="ABC_transporter-like_ATP-bd"/>
</dbReference>
<evidence type="ECO:0000256" key="3">
    <source>
        <dbReference type="ARBA" id="ARBA00022553"/>
    </source>
</evidence>
<dbReference type="KEGG" id="dni:HX89_04595"/>
<keyword evidence="4 10" id="KW-0812">Transmembrane</keyword>
<dbReference type="InterPro" id="IPR000253">
    <property type="entry name" value="FHA_dom"/>
</dbReference>
<evidence type="ECO:0000256" key="9">
    <source>
        <dbReference type="SAM" id="MobiDB-lite"/>
    </source>
</evidence>
<dbReference type="PANTHER" id="PTHR48041">
    <property type="entry name" value="ABC TRANSPORTER G FAMILY MEMBER 28"/>
    <property type="match status" value="1"/>
</dbReference>
<feature type="region of interest" description="Disordered" evidence="9">
    <location>
        <begin position="552"/>
        <end position="571"/>
    </location>
</feature>
<gene>
    <name evidence="13" type="ORF">HX89_04595</name>
</gene>
<evidence type="ECO:0000256" key="7">
    <source>
        <dbReference type="ARBA" id="ARBA00022989"/>
    </source>
</evidence>
<evidence type="ECO:0000256" key="5">
    <source>
        <dbReference type="ARBA" id="ARBA00022741"/>
    </source>
</evidence>
<feature type="transmembrane region" description="Helical" evidence="10">
    <location>
        <begin position="831"/>
        <end position="851"/>
    </location>
</feature>
<keyword evidence="2" id="KW-0813">Transport</keyword>
<evidence type="ECO:0000259" key="12">
    <source>
        <dbReference type="PROSITE" id="PS50893"/>
    </source>
</evidence>
<dbReference type="RefSeq" id="WP_038567311.1">
    <property type="nucleotide sequence ID" value="NZ_CP008889.1"/>
</dbReference>
<evidence type="ECO:0000313" key="13">
    <source>
        <dbReference type="EMBL" id="AIF40346.1"/>
    </source>
</evidence>
<feature type="transmembrane region" description="Helical" evidence="10">
    <location>
        <begin position="693"/>
        <end position="712"/>
    </location>
</feature>
<dbReference type="CDD" id="cd00060">
    <property type="entry name" value="FHA"/>
    <property type="match status" value="2"/>
</dbReference>
<comment type="subcellular location">
    <subcellularLocation>
        <location evidence="1">Membrane</location>
        <topology evidence="1">Multi-pass membrane protein</topology>
    </subcellularLocation>
</comment>
<dbReference type="FunFam" id="3.40.50.300:FF:000474">
    <property type="entry name" value="Putative ABC transporter ATP-binding subunit"/>
    <property type="match status" value="1"/>
</dbReference>
<keyword evidence="6" id="KW-0067">ATP-binding</keyword>
<dbReference type="InterPro" id="IPR050352">
    <property type="entry name" value="ABCG_transporters"/>
</dbReference>
<dbReference type="HOGENOM" id="CLU_012042_1_1_11"/>
<feature type="domain" description="FHA" evidence="11">
    <location>
        <begin position="208"/>
        <end position="257"/>
    </location>
</feature>
<dbReference type="Pfam" id="PF01061">
    <property type="entry name" value="ABC2_membrane"/>
    <property type="match status" value="1"/>
</dbReference>
<dbReference type="Proteomes" id="UP000027986">
    <property type="component" value="Chromosome"/>
</dbReference>
<dbReference type="eggNOG" id="COG1131">
    <property type="taxonomic scope" value="Bacteria"/>
</dbReference>
<dbReference type="Pfam" id="PF00005">
    <property type="entry name" value="ABC_tran"/>
    <property type="match status" value="1"/>
</dbReference>
<name>A0A075JDG6_9MICO</name>
<evidence type="ECO:0000256" key="10">
    <source>
        <dbReference type="SAM" id="Phobius"/>
    </source>
</evidence>
<evidence type="ECO:0000259" key="11">
    <source>
        <dbReference type="PROSITE" id="PS50006"/>
    </source>
</evidence>
<dbReference type="PROSITE" id="PS50893">
    <property type="entry name" value="ABC_TRANSPORTER_2"/>
    <property type="match status" value="1"/>
</dbReference>
<evidence type="ECO:0000256" key="6">
    <source>
        <dbReference type="ARBA" id="ARBA00022840"/>
    </source>
</evidence>
<evidence type="ECO:0000256" key="4">
    <source>
        <dbReference type="ARBA" id="ARBA00022692"/>
    </source>
</evidence>
<feature type="region of interest" description="Disordered" evidence="9">
    <location>
        <begin position="81"/>
        <end position="172"/>
    </location>
</feature>
<evidence type="ECO:0000256" key="2">
    <source>
        <dbReference type="ARBA" id="ARBA00022448"/>
    </source>
</evidence>
<keyword evidence="3" id="KW-0597">Phosphoprotein</keyword>
<dbReference type="InterPro" id="IPR013525">
    <property type="entry name" value="ABC2_TM"/>
</dbReference>
<dbReference type="PROSITE" id="PS50006">
    <property type="entry name" value="FHA_DOMAIN"/>
    <property type="match status" value="2"/>
</dbReference>
<feature type="transmembrane region" description="Helical" evidence="10">
    <location>
        <begin position="595"/>
        <end position="614"/>
    </location>
</feature>
<organism evidence="13 14">
    <name type="scientific">Dermacoccus nishinomiyaensis</name>
    <dbReference type="NCBI Taxonomy" id="1274"/>
    <lineage>
        <taxon>Bacteria</taxon>
        <taxon>Bacillati</taxon>
        <taxon>Actinomycetota</taxon>
        <taxon>Actinomycetes</taxon>
        <taxon>Micrococcales</taxon>
        <taxon>Dermacoccaceae</taxon>
        <taxon>Dermacoccus</taxon>
    </lineage>
</organism>
<dbReference type="SMART" id="SM00382">
    <property type="entry name" value="AAA"/>
    <property type="match status" value="1"/>
</dbReference>
<dbReference type="SMART" id="SM00240">
    <property type="entry name" value="FHA"/>
    <property type="match status" value="2"/>
</dbReference>
<keyword evidence="5" id="KW-0547">Nucleotide-binding</keyword>
<feature type="compositionally biased region" description="Low complexity" evidence="9">
    <location>
        <begin position="552"/>
        <end position="564"/>
    </location>
</feature>
<accession>A0A075JDG6</accession>
<keyword evidence="7 10" id="KW-1133">Transmembrane helix</keyword>
<dbReference type="InterPro" id="IPR027417">
    <property type="entry name" value="P-loop_NTPase"/>
</dbReference>
<feature type="transmembrane region" description="Helical" evidence="10">
    <location>
        <begin position="759"/>
        <end position="778"/>
    </location>
</feature>
<dbReference type="GO" id="GO:0016887">
    <property type="term" value="F:ATP hydrolysis activity"/>
    <property type="evidence" value="ECO:0007669"/>
    <property type="project" value="InterPro"/>
</dbReference>
<dbReference type="AlphaFoldDB" id="A0A075JDG6"/>
<dbReference type="EMBL" id="CP008889">
    <property type="protein sequence ID" value="AIF40346.1"/>
    <property type="molecule type" value="Genomic_DNA"/>
</dbReference>
<sequence>MQELTVQVDGHVVRLQPGESATIGRGRDCDITIVDVDVSRRHAQVSAQGEWWQVRDLDSSNGTWVDGQRVRGYRDLRGGEDVRLGGPRGTRVEFSRSSTPAGETVARSVDPNGARPSQAPSEATLISVPMPRRSSGASSAAPTPDATTGSSLKTGPIRLPRPPQAPAERRASGDVFQGWTGQLEPEPTGRMTVRGAVPQAMALPSGTITIGRGTENEIVVRDLLASRRHARLVPQGGSFAVEDLGSSNGTYINGARITRGTLREDDLLAVGHTRFTLKNGRLVASEDEGDVTFVANHLSFSLPDGKKLLDDVSFGLEGSSLVAVIGPSGAGKSTLLKALIGAQKATEGEVYYDGRDLYDNYEDLRHRIGVVPQDDVVHPELTVRQALRYAAELRFPADLDRESREARVEEVIDELGLTEHATTQVSRLSGGQRKRTSVALELLTRPSLLFLDEPTSGLDPGLDKRVMLTLRGLADGGRTVVVITHNVASLSVCDRVLMLAPGGRVAYFGPPDEMLPYFSASDHADVFNTVTDDPQRSQDVFRSSAMMDSQVSAPLSAPRPSASSQRDVPPRQQSIFRQLSTLIRRQFRVIAADRGFVAFMLLLPIALAGLAMLVPGTHGLKTVFFEQELIANGGDPGKVTLRAEGTQIMTLIVMGSVFMGLAATIRELVAERPIFLREKAVGLSPFAYIGSKVVTYGLLLAVQCAILVLLVIAGKGAPTAPVALANTTLETFVLAFLTGLAAVAIGLALSSFAKTNEQVMPMLVIVIMGAFVFSGGLFDLDSQLMRGLGSIFPSRWGLAMGAQTADVKTSMTIPGRSRSWDPFWVRDTDHWLIAAAALIAIFVVGTTIAWWSSRRRKSM</sequence>
<evidence type="ECO:0008006" key="15">
    <source>
        <dbReference type="Google" id="ProtNLM"/>
    </source>
</evidence>
<feature type="compositionally biased region" description="Low complexity" evidence="9">
    <location>
        <begin position="134"/>
        <end position="151"/>
    </location>
</feature>
<proteinExistence type="predicted"/>
<keyword evidence="14" id="KW-1185">Reference proteome</keyword>
<dbReference type="InterPro" id="IPR008984">
    <property type="entry name" value="SMAD_FHA_dom_sf"/>
</dbReference>
<dbReference type="eggNOG" id="COG0842">
    <property type="taxonomic scope" value="Bacteria"/>
</dbReference>
<reference evidence="13 14" key="1">
    <citation type="submission" date="2014-07" db="EMBL/GenBank/DDBJ databases">
        <title>Genome Sequencing of Dermacoccus nishinomiyaensis.</title>
        <authorList>
            <person name="Hong K.W."/>
            <person name="Chan K.G."/>
        </authorList>
    </citation>
    <scope>NUCLEOTIDE SEQUENCE [LARGE SCALE GENOMIC DNA]</scope>
    <source>
        <strain evidence="13 14">M25</strain>
    </source>
</reference>
<feature type="transmembrane region" description="Helical" evidence="10">
    <location>
        <begin position="648"/>
        <end position="669"/>
    </location>
</feature>
<dbReference type="InterPro" id="IPR003593">
    <property type="entry name" value="AAA+_ATPase"/>
</dbReference>
<dbReference type="GeneID" id="41840470"/>
<keyword evidence="8 10" id="KW-0472">Membrane</keyword>
<dbReference type="Gene3D" id="3.40.50.300">
    <property type="entry name" value="P-loop containing nucleotide triphosphate hydrolases"/>
    <property type="match status" value="1"/>
</dbReference>
<dbReference type="SUPFAM" id="SSF49879">
    <property type="entry name" value="SMAD/FHA domain"/>
    <property type="match status" value="2"/>
</dbReference>
<evidence type="ECO:0000256" key="1">
    <source>
        <dbReference type="ARBA" id="ARBA00004141"/>
    </source>
</evidence>
<feature type="domain" description="ABC transporter" evidence="12">
    <location>
        <begin position="293"/>
        <end position="527"/>
    </location>
</feature>
<protein>
    <recommendedName>
        <fullName evidence="15">ABC transporter ATP-binding protein</fullName>
    </recommendedName>
</protein>
<dbReference type="GO" id="GO:0140359">
    <property type="term" value="F:ABC-type transporter activity"/>
    <property type="evidence" value="ECO:0007669"/>
    <property type="project" value="InterPro"/>
</dbReference>
<dbReference type="PANTHER" id="PTHR48041:SF139">
    <property type="entry name" value="PROTEIN SCARLET"/>
    <property type="match status" value="1"/>
</dbReference>
<dbReference type="SUPFAM" id="SSF52540">
    <property type="entry name" value="P-loop containing nucleoside triphosphate hydrolases"/>
    <property type="match status" value="1"/>
</dbReference>
<dbReference type="Gene3D" id="2.60.200.20">
    <property type="match status" value="2"/>
</dbReference>
<dbReference type="GO" id="GO:0016020">
    <property type="term" value="C:membrane"/>
    <property type="evidence" value="ECO:0007669"/>
    <property type="project" value="UniProtKB-SubCell"/>
</dbReference>
<dbReference type="GO" id="GO:0005524">
    <property type="term" value="F:ATP binding"/>
    <property type="evidence" value="ECO:0007669"/>
    <property type="project" value="UniProtKB-KW"/>
</dbReference>
<feature type="domain" description="FHA" evidence="11">
    <location>
        <begin position="21"/>
        <end position="70"/>
    </location>
</feature>
<dbReference type="Pfam" id="PF00498">
    <property type="entry name" value="FHA"/>
    <property type="match status" value="2"/>
</dbReference>